<dbReference type="InterPro" id="IPR031537">
    <property type="entry name" value="DUF5092"/>
</dbReference>
<accession>A0ABR4NGV4</accession>
<feature type="compositionally biased region" description="Basic and acidic residues" evidence="1">
    <location>
        <begin position="528"/>
        <end position="538"/>
    </location>
</feature>
<dbReference type="Pfam" id="PF17010">
    <property type="entry name" value="DUF5092"/>
    <property type="match status" value="1"/>
</dbReference>
<feature type="region of interest" description="Disordered" evidence="1">
    <location>
        <begin position="138"/>
        <end position="229"/>
    </location>
</feature>
<evidence type="ECO:0000256" key="2">
    <source>
        <dbReference type="SAM" id="Phobius"/>
    </source>
</evidence>
<evidence type="ECO:0000313" key="3">
    <source>
        <dbReference type="EMBL" id="KAL2918772.1"/>
    </source>
</evidence>
<dbReference type="Proteomes" id="UP001527925">
    <property type="component" value="Unassembled WGS sequence"/>
</dbReference>
<evidence type="ECO:0000313" key="4">
    <source>
        <dbReference type="Proteomes" id="UP001527925"/>
    </source>
</evidence>
<reference evidence="3 4" key="1">
    <citation type="submission" date="2023-09" db="EMBL/GenBank/DDBJ databases">
        <title>Pangenome analysis of Batrachochytrium dendrobatidis and related Chytrids.</title>
        <authorList>
            <person name="Yacoub M.N."/>
            <person name="Stajich J.E."/>
            <person name="James T.Y."/>
        </authorList>
    </citation>
    <scope>NUCLEOTIDE SEQUENCE [LARGE SCALE GENOMIC DNA]</scope>
    <source>
        <strain evidence="3 4">JEL0888</strain>
    </source>
</reference>
<dbReference type="EMBL" id="JADGIZ020000005">
    <property type="protein sequence ID" value="KAL2918772.1"/>
    <property type="molecule type" value="Genomic_DNA"/>
</dbReference>
<keyword evidence="2" id="KW-0472">Membrane</keyword>
<name>A0ABR4NGV4_9FUNG</name>
<keyword evidence="2" id="KW-1133">Transmembrane helix</keyword>
<evidence type="ECO:0000256" key="1">
    <source>
        <dbReference type="SAM" id="MobiDB-lite"/>
    </source>
</evidence>
<proteinExistence type="predicted"/>
<comment type="caution">
    <text evidence="3">The sequence shown here is derived from an EMBL/GenBank/DDBJ whole genome shotgun (WGS) entry which is preliminary data.</text>
</comment>
<feature type="transmembrane region" description="Helical" evidence="2">
    <location>
        <begin position="635"/>
        <end position="654"/>
    </location>
</feature>
<feature type="region of interest" description="Disordered" evidence="1">
    <location>
        <begin position="499"/>
        <end position="542"/>
    </location>
</feature>
<gene>
    <name evidence="3" type="ORF">HK105_201606</name>
</gene>
<organism evidence="3 4">
    <name type="scientific">Polyrhizophydium stewartii</name>
    <dbReference type="NCBI Taxonomy" id="2732419"/>
    <lineage>
        <taxon>Eukaryota</taxon>
        <taxon>Fungi</taxon>
        <taxon>Fungi incertae sedis</taxon>
        <taxon>Chytridiomycota</taxon>
        <taxon>Chytridiomycota incertae sedis</taxon>
        <taxon>Chytridiomycetes</taxon>
        <taxon>Rhizophydiales</taxon>
        <taxon>Rhizophydiales incertae sedis</taxon>
        <taxon>Polyrhizophydium</taxon>
    </lineage>
</organism>
<protein>
    <submittedName>
        <fullName evidence="3">Uncharacterized protein</fullName>
    </submittedName>
</protein>
<sequence length="663" mass="71263">MSDIIRLLDSAGENVIDSVACDYEDSFCLETFGDLCEMHRQAEPKGKKSFIIARVQTWDPKQPDKAFYSYYNAFHLNKILFQTQNYLGKRFIHRLHVLNPLTNSDIIGNVQYFLVSPPKPDATEQVVEIPLAGSGQISLVPSKPGEPGSISIAIPEDTGETGPASPHAGGSSAHLGSVTSVRNGGGYVSPQMPTSRRKSSLRLRLDTGATGMAGPGYQRKGSIRLDGSLNASGTGTALMPPGRRGSEIAPRSPAIKEVEEDPTQMWTLANHSVSEAADEAPAPQAGMTTTAMAGVRRASAIGTSITNSIATMKRRVPFPGAALSPGGKAGADGKEEPSRKRAMSLVVSKAEDVLPQGLKTRRRTEFSIPIVAKSPAGPVKVHQISKAQAPPGVITRFTVPVPREELTKLVPKTYRGHRRSLSYQNAVSASGTPASFEEWVQMVQAEKEQIKDRVLKETGDEYDVVKPFAQGPRSSLQASGRDFKLDTIVDENAAQVASPAAITPGDASKTKGDGSGQSMPAVKASAVVDEREEGHGGEDDGDESAIEVRIYDAILIATDNDFLESSKTRALFRENAVVPEDAKLFEMPAYTGEEHTSPTVEIFDDSLLCEWCYPSPQMLAQSSPLVRLFHRIKCYLFAGLLAAMVFAFILVIVLQGTKAARGA</sequence>
<keyword evidence="2" id="KW-0812">Transmembrane</keyword>
<feature type="region of interest" description="Disordered" evidence="1">
    <location>
        <begin position="320"/>
        <end position="339"/>
    </location>
</feature>
<keyword evidence="4" id="KW-1185">Reference proteome</keyword>